<protein>
    <recommendedName>
        <fullName evidence="4">PTS cellobiose transporter subunit IIA</fullName>
    </recommendedName>
</protein>
<dbReference type="Proteomes" id="UP000664701">
    <property type="component" value="Chromosome"/>
</dbReference>
<accession>A0ABZ2SJQ5</accession>
<proteinExistence type="predicted"/>
<evidence type="ECO:0000313" key="3">
    <source>
        <dbReference type="Proteomes" id="UP000664701"/>
    </source>
</evidence>
<gene>
    <name evidence="2" type="ORF">DOK78_000697</name>
</gene>
<evidence type="ECO:0008006" key="4">
    <source>
        <dbReference type="Google" id="ProtNLM"/>
    </source>
</evidence>
<evidence type="ECO:0000313" key="2">
    <source>
        <dbReference type="EMBL" id="WYJ76080.1"/>
    </source>
</evidence>
<feature type="transmembrane region" description="Helical" evidence="1">
    <location>
        <begin position="94"/>
        <end position="116"/>
    </location>
</feature>
<keyword evidence="3" id="KW-1185">Reference proteome</keyword>
<feature type="transmembrane region" description="Helical" evidence="1">
    <location>
        <begin position="128"/>
        <end position="145"/>
    </location>
</feature>
<keyword evidence="1" id="KW-1133">Transmembrane helix</keyword>
<keyword evidence="1" id="KW-0472">Membrane</keyword>
<evidence type="ECO:0000256" key="1">
    <source>
        <dbReference type="SAM" id="Phobius"/>
    </source>
</evidence>
<name>A0ABZ2SJQ5_9ENTE</name>
<reference evidence="2 3" key="2">
    <citation type="submission" date="2024-03" db="EMBL/GenBank/DDBJ databases">
        <title>The Genome Sequence of Enterococcus sp. DIV2402.</title>
        <authorList>
            <consortium name="The Broad Institute Genomics Platform"/>
            <consortium name="The Broad Institute Microbial Omics Core"/>
            <consortium name="The Broad Institute Genomic Center for Infectious Diseases"/>
            <person name="Earl A."/>
            <person name="Manson A."/>
            <person name="Gilmore M."/>
            <person name="Schwartman J."/>
            <person name="Shea T."/>
            <person name="Abouelleil A."/>
            <person name="Cao P."/>
            <person name="Chapman S."/>
            <person name="Cusick C."/>
            <person name="Young S."/>
            <person name="Neafsey D."/>
            <person name="Nusbaum C."/>
            <person name="Birren B."/>
        </authorList>
    </citation>
    <scope>NUCLEOTIDE SEQUENCE [LARGE SCALE GENOMIC DNA]</scope>
    <source>
        <strain evidence="2 3">DIV2402</strain>
    </source>
</reference>
<dbReference type="RefSeq" id="WP_207942217.1">
    <property type="nucleotide sequence ID" value="NZ_CP147251.1"/>
</dbReference>
<feature type="transmembrane region" description="Helical" evidence="1">
    <location>
        <begin position="55"/>
        <end position="73"/>
    </location>
</feature>
<keyword evidence="1" id="KW-0812">Transmembrane</keyword>
<sequence length="170" mass="19887">MEQNAKQQRQQYKKEAAVKNFRYNRYLLLRYMLALFFFTNLYWALGLVLGGKITALLPGFLIVFSLMAVAEHVKLYGAKEYESKKLHYNRIYHYIQLSVNALMILIAVTGIGYSSFFPFLETTMKARVMISGILAIGSLISFACLKRMQAIDQQKDKHYHYIQEFEKEMK</sequence>
<feature type="transmembrane region" description="Helical" evidence="1">
    <location>
        <begin position="28"/>
        <end position="49"/>
    </location>
</feature>
<reference evidence="2 3" key="1">
    <citation type="submission" date="2021-03" db="EMBL/GenBank/DDBJ databases">
        <authorList>
            <person name="Gilmore M.S."/>
            <person name="Schwartzman J."/>
            <person name="Van Tyne D."/>
            <person name="Martin M."/>
            <person name="Earl A.M."/>
            <person name="Manson A.L."/>
            <person name="Straub T."/>
            <person name="Salamzade R."/>
            <person name="Saavedra J."/>
            <person name="Lebreton F."/>
            <person name="Prichula J."/>
            <person name="Schaufler K."/>
            <person name="Gaca A."/>
            <person name="Sgardioli B."/>
            <person name="Wagenaar J."/>
            <person name="Strong T."/>
        </authorList>
    </citation>
    <scope>NUCLEOTIDE SEQUENCE [LARGE SCALE GENOMIC DNA]</scope>
    <source>
        <strain evidence="2 3">DIV2402</strain>
    </source>
</reference>
<dbReference type="EMBL" id="CP147251">
    <property type="protein sequence ID" value="WYJ76080.1"/>
    <property type="molecule type" value="Genomic_DNA"/>
</dbReference>
<organism evidence="2 3">
    <name type="scientific">Candidatus Enterococcus lowellii</name>
    <dbReference type="NCBI Taxonomy" id="2230877"/>
    <lineage>
        <taxon>Bacteria</taxon>
        <taxon>Bacillati</taxon>
        <taxon>Bacillota</taxon>
        <taxon>Bacilli</taxon>
        <taxon>Lactobacillales</taxon>
        <taxon>Enterococcaceae</taxon>
        <taxon>Enterococcus</taxon>
    </lineage>
</organism>